<dbReference type="Pfam" id="PF10949">
    <property type="entry name" value="DUF2777"/>
    <property type="match status" value="1"/>
</dbReference>
<dbReference type="AlphaFoldDB" id="A0A419V2P0"/>
<dbReference type="EMBL" id="RAPK01000009">
    <property type="protein sequence ID" value="RKD72795.1"/>
    <property type="molecule type" value="Genomic_DNA"/>
</dbReference>
<organism evidence="1 2">
    <name type="scientific">Sinobaca qinghaiensis</name>
    <dbReference type="NCBI Taxonomy" id="342944"/>
    <lineage>
        <taxon>Bacteria</taxon>
        <taxon>Bacillati</taxon>
        <taxon>Bacillota</taxon>
        <taxon>Bacilli</taxon>
        <taxon>Bacillales</taxon>
        <taxon>Sporolactobacillaceae</taxon>
        <taxon>Sinobaca</taxon>
    </lineage>
</organism>
<name>A0A419V2P0_9BACL</name>
<reference evidence="1 2" key="1">
    <citation type="submission" date="2018-09" db="EMBL/GenBank/DDBJ databases">
        <title>Genomic Encyclopedia of Archaeal and Bacterial Type Strains, Phase II (KMG-II): from individual species to whole genera.</title>
        <authorList>
            <person name="Goeker M."/>
        </authorList>
    </citation>
    <scope>NUCLEOTIDE SEQUENCE [LARGE SCALE GENOMIC DNA]</scope>
    <source>
        <strain evidence="1 2">DSM 17008</strain>
    </source>
</reference>
<dbReference type="Proteomes" id="UP000285120">
    <property type="component" value="Unassembled WGS sequence"/>
</dbReference>
<sequence length="349" mass="40248">MNTFPRTINSYIYAIGGFFVNRADAKQQQGRTVLIDLGNEGTFFATLHSIITPPQQVWNGEVTVTGIFTLPVFSKIDTLLDKPGKTMHVSGQKILPVSPDRQQVSFSVTLSEAIEDKKAQITERSRQNSLEMKQYNDILRQLSPKDTALHPPLDDVHYIYYKIEKSKDVIYLTEPKMGDVLELANCPFQLEAADPRQGWVNVTHVKGFRFADESGDILTLRNHDWVRIHPEQFEPYTILLNELDKTSRQGLKQALMHFSLTDSDLLECHNRLLYELLQSSPETTLKGVNFLSYQRNGLTVMIQHHYVRHIHNKETDYVYDRFECTADNGERKIYVYTNNAYTKNEKTDQ</sequence>
<evidence type="ECO:0000313" key="1">
    <source>
        <dbReference type="EMBL" id="RKD72795.1"/>
    </source>
</evidence>
<gene>
    <name evidence="1" type="ORF">ATL39_1991</name>
</gene>
<accession>A0A419V2P0</accession>
<protein>
    <submittedName>
        <fullName evidence="1">Uncharacterized protein DUF2777</fullName>
    </submittedName>
</protein>
<comment type="caution">
    <text evidence="1">The sequence shown here is derived from an EMBL/GenBank/DDBJ whole genome shotgun (WGS) entry which is preliminary data.</text>
</comment>
<evidence type="ECO:0000313" key="2">
    <source>
        <dbReference type="Proteomes" id="UP000285120"/>
    </source>
</evidence>
<proteinExistence type="predicted"/>
<keyword evidence="2" id="KW-1185">Reference proteome</keyword>
<dbReference type="InterPro" id="IPR024488">
    <property type="entry name" value="DUF2777"/>
</dbReference>